<evidence type="ECO:0000313" key="2">
    <source>
        <dbReference type="EMBL" id="AIZ56257.1"/>
    </source>
</evidence>
<dbReference type="KEGG" id="mear:Mpt1_c03610"/>
<protein>
    <submittedName>
        <fullName evidence="2">Uncharacterized protein</fullName>
    </submittedName>
</protein>
<evidence type="ECO:0000256" key="1">
    <source>
        <dbReference type="SAM" id="Phobius"/>
    </source>
</evidence>
<accession>A0A0A7LD72</accession>
<dbReference type="HOGENOM" id="CLU_631069_0_0_2"/>
<keyword evidence="1" id="KW-0472">Membrane</keyword>
<dbReference type="EMBL" id="CP010070">
    <property type="protein sequence ID" value="AIZ56257.1"/>
    <property type="molecule type" value="Genomic_DNA"/>
</dbReference>
<dbReference type="AlphaFoldDB" id="A0A0A7LD72"/>
<feature type="transmembrane region" description="Helical" evidence="1">
    <location>
        <begin position="64"/>
        <end position="84"/>
    </location>
</feature>
<dbReference type="OrthoDB" id="110514at2157"/>
<dbReference type="Gene3D" id="3.10.620.30">
    <property type="match status" value="1"/>
</dbReference>
<keyword evidence="1" id="KW-0812">Transmembrane</keyword>
<dbReference type="PANTHER" id="PTHR39327">
    <property type="match status" value="1"/>
</dbReference>
<organism evidence="2 3">
    <name type="scientific">Candidatus Methanoplasma termitum</name>
    <dbReference type="NCBI Taxonomy" id="1577791"/>
    <lineage>
        <taxon>Archaea</taxon>
        <taxon>Methanobacteriati</taxon>
        <taxon>Thermoplasmatota</taxon>
        <taxon>Thermoplasmata</taxon>
        <taxon>Methanomassiliicoccales</taxon>
        <taxon>Methanomassiliicoccaceae</taxon>
        <taxon>Candidatus Methanoplasma</taxon>
    </lineage>
</organism>
<reference evidence="2 3" key="1">
    <citation type="journal article" date="2014" name="Appl. Environ. Microbiol.">
        <title>Comparative Genome Analysis of 'Candidatus Methanoplasma termitum' Indicates a New Mode of Energy Metabolism in the Seventh Order of Methanogens.</title>
        <authorList>
            <person name="Lang K."/>
            <person name="Schuldes J."/>
            <person name="Klingl A."/>
            <person name="Poehlein A."/>
            <person name="Daniel R."/>
            <person name="Brune A."/>
        </authorList>
    </citation>
    <scope>NUCLEOTIDE SEQUENCE [LARGE SCALE GENOMIC DNA]</scope>
    <source>
        <strain evidence="3">Mpt1</strain>
    </source>
</reference>
<sequence>MLCSRCGALIQSKDAKFCPRCGYELNSYSMPVHKGYVPSVEPYVYSQPVYQQTAPTKKGNSKKVVTVAIVIALFVGVVVVGLAGSSENAPEKTETQQINPYSYFKVSNDFLEERNTLSVALATDNRIAFTLSPDQASKYVSYTWTLYDRDHLASTSAYVFSQYTGDTIKKTEPVLYYLSQKPGVYDIKVDCLTSSGQRTTYSGTVTYIGTVIKDYNWTYNGASYSIRLSFDYKEYLDYKNMNINGRNVTNYNKTVSFVTYNDPVIKDLERSLRNAYGVNKAAADGNYASFILAFVQICFGYPSYSTFMSAEKYQYGVEEYFAYPLETIIYGMGDCEDTSILAAALFKAAGFNAGVVVLPGHAVAAVGLDSYSPGNYSSYSDEVLSKTVDNVTYYGCETTVDVFQKIGLISNTGSGGHPYSWYIGKDSYDFYIVT</sequence>
<dbReference type="InterPro" id="IPR010319">
    <property type="entry name" value="Transglutaminase-like_Cys_pept"/>
</dbReference>
<keyword evidence="1" id="KW-1133">Transmembrane helix</keyword>
<dbReference type="Proteomes" id="UP000030787">
    <property type="component" value="Chromosome"/>
</dbReference>
<evidence type="ECO:0000313" key="3">
    <source>
        <dbReference type="Proteomes" id="UP000030787"/>
    </source>
</evidence>
<proteinExistence type="predicted"/>
<dbReference type="STRING" id="1577791.Mpt1_c03610"/>
<keyword evidence="3" id="KW-1185">Reference proteome</keyword>
<dbReference type="PANTHER" id="PTHR39327:SF1">
    <property type="entry name" value="BLR5470 PROTEIN"/>
    <property type="match status" value="1"/>
</dbReference>
<name>A0A0A7LD72_9ARCH</name>
<gene>
    <name evidence="2" type="ORF">Mpt1_c03610</name>
</gene>